<dbReference type="Pfam" id="PF17200">
    <property type="entry name" value="sCache_2"/>
    <property type="match status" value="1"/>
</dbReference>
<dbReference type="GO" id="GO:0005886">
    <property type="term" value="C:plasma membrane"/>
    <property type="evidence" value="ECO:0007669"/>
    <property type="project" value="UniProtKB-SubCell"/>
</dbReference>
<organism evidence="7">
    <name type="scientific">bioreactor metagenome</name>
    <dbReference type="NCBI Taxonomy" id="1076179"/>
    <lineage>
        <taxon>unclassified sequences</taxon>
        <taxon>metagenomes</taxon>
        <taxon>ecological metagenomes</taxon>
    </lineage>
</organism>
<evidence type="ECO:0000313" key="7">
    <source>
        <dbReference type="EMBL" id="MPL77681.1"/>
    </source>
</evidence>
<accession>A0A644UFL9</accession>
<feature type="domain" description="Single Cache" evidence="6">
    <location>
        <begin position="293"/>
        <end position="377"/>
    </location>
</feature>
<dbReference type="AlphaFoldDB" id="A0A644UFL9"/>
<dbReference type="SMART" id="SM01049">
    <property type="entry name" value="Cache_2"/>
    <property type="match status" value="2"/>
</dbReference>
<name>A0A644UFL9_9ZZZZ</name>
<keyword evidence="3" id="KW-0812">Transmembrane</keyword>
<dbReference type="Gene3D" id="3.30.450.20">
    <property type="entry name" value="PAS domain"/>
    <property type="match status" value="2"/>
</dbReference>
<keyword evidence="5" id="KW-0472">Membrane</keyword>
<keyword evidence="2" id="KW-1003">Cell membrane</keyword>
<evidence type="ECO:0000259" key="6">
    <source>
        <dbReference type="SMART" id="SM01049"/>
    </source>
</evidence>
<sequence length="565" mass="62403">MTRNQVLMIGIAGILLTLIITSGCIAFAGEMPELKPVSDEHTREMQAALYPMIYRITDEMDDACRLVLDTARELDGKEADDPEVRLALLKLRRDIPFSFEAGLFDADDTLIASTEDLGATMEIGSGKATHHYTEEDFKAAGSRCIVSGYSTLLQGDNGFTFTAPVYDANGKYNGNLRVGIDTWALFSGINEYLINAYGYTIWVAQENGLVIYDSDAQEIGENLISDTLYQIPSLQDAVKKILKDPSGNASYFFFDPTWVNYAQTNAVWGTVSPGYGMTWRIVLTDNVPEKTAETSEAMPTPEELKAFVEKAYVYAQLEGKEKALAAFNDPHGAFADGELYIFAYDMDGVTLALPYQPGLIGTSRWFLEDPYGVKIMQRMVSRAEQGGGYLCYLYPNPDHNYAQEYKLSYVMPVDDTWFIGSGTYIQNSPLSNSEYIDWKLREDLTYQVRDMQYIAKTDGISSLVAMIKDPKSELQIDGLYPFAVTENGTVLACSLNPWLADTNQLGRTTALGVSIFREIISTGRAGGGVFYCLNGAFGGGDAEYMLIYVEPADESVCVGSMLLIG</sequence>
<dbReference type="InterPro" id="IPR033480">
    <property type="entry name" value="sCache_2"/>
</dbReference>
<proteinExistence type="predicted"/>
<evidence type="ECO:0000256" key="5">
    <source>
        <dbReference type="ARBA" id="ARBA00023136"/>
    </source>
</evidence>
<comment type="subcellular location">
    <subcellularLocation>
        <location evidence="1">Cell membrane</location>
        <topology evidence="1">Multi-pass membrane protein</topology>
    </subcellularLocation>
</comment>
<dbReference type="PROSITE" id="PS51257">
    <property type="entry name" value="PROKAR_LIPOPROTEIN"/>
    <property type="match status" value="1"/>
</dbReference>
<dbReference type="EMBL" id="VSSQ01000109">
    <property type="protein sequence ID" value="MPL77681.1"/>
    <property type="molecule type" value="Genomic_DNA"/>
</dbReference>
<dbReference type="CDD" id="cd18773">
    <property type="entry name" value="PDC1_HK_sensor"/>
    <property type="match status" value="1"/>
</dbReference>
<reference evidence="7" key="1">
    <citation type="submission" date="2019-08" db="EMBL/GenBank/DDBJ databases">
        <authorList>
            <person name="Kucharzyk K."/>
            <person name="Murdoch R.W."/>
            <person name="Higgins S."/>
            <person name="Loffler F."/>
        </authorList>
    </citation>
    <scope>NUCLEOTIDE SEQUENCE</scope>
</reference>
<feature type="domain" description="Single Cache" evidence="6">
    <location>
        <begin position="442"/>
        <end position="517"/>
    </location>
</feature>
<evidence type="ECO:0000256" key="2">
    <source>
        <dbReference type="ARBA" id="ARBA00022475"/>
    </source>
</evidence>
<evidence type="ECO:0000256" key="3">
    <source>
        <dbReference type="ARBA" id="ARBA00022692"/>
    </source>
</evidence>
<comment type="caution">
    <text evidence="7">The sequence shown here is derived from an EMBL/GenBank/DDBJ whole genome shotgun (WGS) entry which is preliminary data.</text>
</comment>
<protein>
    <recommendedName>
        <fullName evidence="6">Single Cache domain-containing protein</fullName>
    </recommendedName>
</protein>
<evidence type="ECO:0000256" key="1">
    <source>
        <dbReference type="ARBA" id="ARBA00004651"/>
    </source>
</evidence>
<evidence type="ECO:0000256" key="4">
    <source>
        <dbReference type="ARBA" id="ARBA00022989"/>
    </source>
</evidence>
<gene>
    <name evidence="7" type="ORF">SDC9_23538</name>
</gene>
<keyword evidence="4" id="KW-1133">Transmembrane helix</keyword>